<dbReference type="EMBL" id="JAQIFT010000047">
    <property type="protein sequence ID" value="MDA3732380.1"/>
    <property type="molecule type" value="Genomic_DNA"/>
</dbReference>
<keyword evidence="4" id="KW-0378">Hydrolase</keyword>
<dbReference type="Gene3D" id="3.90.226.10">
    <property type="entry name" value="2-enoyl-CoA Hydratase, Chain A, domain 1"/>
    <property type="match status" value="1"/>
</dbReference>
<dbReference type="AlphaFoldDB" id="A0AA42J1H1"/>
<dbReference type="PANTHER" id="PTHR10381:SF70">
    <property type="entry name" value="ATP-DEPENDENT CLP PROTEASE PROTEOLYTIC SUBUNIT"/>
    <property type="match status" value="1"/>
</dbReference>
<dbReference type="InterPro" id="IPR023562">
    <property type="entry name" value="ClpP/TepA"/>
</dbReference>
<evidence type="ECO:0000313" key="7">
    <source>
        <dbReference type="EMBL" id="MDA3732380.1"/>
    </source>
</evidence>
<dbReference type="CDD" id="cd07016">
    <property type="entry name" value="S14_ClpP_1"/>
    <property type="match status" value="1"/>
</dbReference>
<dbReference type="Proteomes" id="UP001169242">
    <property type="component" value="Unassembled WGS sequence"/>
</dbReference>
<dbReference type="PANTHER" id="PTHR10381">
    <property type="entry name" value="ATP-DEPENDENT CLP PROTEASE PROTEOLYTIC SUBUNIT"/>
    <property type="match status" value="1"/>
</dbReference>
<sequence>MPKNINIKGDIIPNDYAWIYDWMEWDYTCPRQIENALNQANGGEVIFLINSGGGSVFDGYEIFNLIKGYTGKTTAKIVGVAASAASFIAMAANTVQASALSQIMIHRAANGNQGNAPSHRDNASFLEQVDNTIVKAYTMRNKKTDEEMIALMDKTTWFTAEQALEVGIIDEIINNDVSVPKVYNSLENKQEVIDKLINLGSVENMKKALLNKNLGISGVTNTIDNINTNSKEEEIMTVDKLKQEHPSIYNQIVEDAQKEAVTNERSRIKAIQNLSVQGVEDVIDDGIERGLSAGEVAINIINAQKKIGENHLQNVMKDANESGINNISNEPAPQNSDKNESVNILVAAGQKIMGGRR</sequence>
<evidence type="ECO:0000256" key="5">
    <source>
        <dbReference type="ARBA" id="ARBA00022825"/>
    </source>
</evidence>
<keyword evidence="5" id="KW-0720">Serine protease</keyword>
<evidence type="ECO:0000256" key="1">
    <source>
        <dbReference type="ARBA" id="ARBA00007039"/>
    </source>
</evidence>
<keyword evidence="8" id="KW-1185">Reference proteome</keyword>
<name>A0AA42J1H1_9FIRM</name>
<protein>
    <recommendedName>
        <fullName evidence="6">ATP-dependent Clp protease proteolytic subunit</fullName>
    </recommendedName>
</protein>
<comment type="caution">
    <text evidence="7">The sequence shown here is derived from an EMBL/GenBank/DDBJ whole genome shotgun (WGS) entry which is preliminary data.</text>
</comment>
<comment type="similarity">
    <text evidence="1 6">Belongs to the peptidase S14 family.</text>
</comment>
<keyword evidence="3 7" id="KW-0645">Protease</keyword>
<dbReference type="InterPro" id="IPR001907">
    <property type="entry name" value="ClpP"/>
</dbReference>
<evidence type="ECO:0000256" key="3">
    <source>
        <dbReference type="ARBA" id="ARBA00022670"/>
    </source>
</evidence>
<reference evidence="7" key="1">
    <citation type="journal article" date="2023" name="Int. J. Syst. Evol. Microbiol.">
        <title>&lt;i&gt;Holtiella tumoricola&lt;/i&gt; gen. nov. sp. nov., isolated from a human clinical sample.</title>
        <authorList>
            <person name="Allen-Vercoe E."/>
            <person name="Daigneault M.C."/>
            <person name="Vancuren S.J."/>
            <person name="Cochrane K."/>
            <person name="O'Neal L.L."/>
            <person name="Sankaranarayanan K."/>
            <person name="Lawson P.A."/>
        </authorList>
    </citation>
    <scope>NUCLEOTIDE SEQUENCE</scope>
    <source>
        <strain evidence="7">CC70A</strain>
    </source>
</reference>
<dbReference type="GO" id="GO:0004176">
    <property type="term" value="F:ATP-dependent peptidase activity"/>
    <property type="evidence" value="ECO:0007669"/>
    <property type="project" value="InterPro"/>
</dbReference>
<dbReference type="RefSeq" id="WP_271012556.1">
    <property type="nucleotide sequence ID" value="NZ_JAQIFT010000047.1"/>
</dbReference>
<dbReference type="GO" id="GO:0051117">
    <property type="term" value="F:ATPase binding"/>
    <property type="evidence" value="ECO:0007669"/>
    <property type="project" value="TreeGrafter"/>
</dbReference>
<dbReference type="GO" id="GO:0004252">
    <property type="term" value="F:serine-type endopeptidase activity"/>
    <property type="evidence" value="ECO:0007669"/>
    <property type="project" value="InterPro"/>
</dbReference>
<evidence type="ECO:0000313" key="8">
    <source>
        <dbReference type="Proteomes" id="UP001169242"/>
    </source>
</evidence>
<dbReference type="InterPro" id="IPR029045">
    <property type="entry name" value="ClpP/crotonase-like_dom_sf"/>
</dbReference>
<evidence type="ECO:0000256" key="2">
    <source>
        <dbReference type="ARBA" id="ARBA00022490"/>
    </source>
</evidence>
<dbReference type="GO" id="GO:0006515">
    <property type="term" value="P:protein quality control for misfolded or incompletely synthesized proteins"/>
    <property type="evidence" value="ECO:0007669"/>
    <property type="project" value="TreeGrafter"/>
</dbReference>
<dbReference type="SUPFAM" id="SSF52096">
    <property type="entry name" value="ClpP/crotonase"/>
    <property type="match status" value="1"/>
</dbReference>
<keyword evidence="2" id="KW-0963">Cytoplasm</keyword>
<dbReference type="GO" id="GO:0009368">
    <property type="term" value="C:endopeptidase Clp complex"/>
    <property type="evidence" value="ECO:0007669"/>
    <property type="project" value="TreeGrafter"/>
</dbReference>
<organism evidence="7 8">
    <name type="scientific">Holtiella tumoricola</name>
    <dbReference type="NCBI Taxonomy" id="3018743"/>
    <lineage>
        <taxon>Bacteria</taxon>
        <taxon>Bacillati</taxon>
        <taxon>Bacillota</taxon>
        <taxon>Clostridia</taxon>
        <taxon>Lachnospirales</taxon>
        <taxon>Cellulosilyticaceae</taxon>
        <taxon>Holtiella</taxon>
    </lineage>
</organism>
<dbReference type="PRINTS" id="PR00127">
    <property type="entry name" value="CLPPROTEASEP"/>
</dbReference>
<evidence type="ECO:0000256" key="6">
    <source>
        <dbReference type="RuleBase" id="RU003567"/>
    </source>
</evidence>
<accession>A0AA42J1H1</accession>
<proteinExistence type="inferred from homology"/>
<dbReference type="Pfam" id="PF00574">
    <property type="entry name" value="CLP_protease"/>
    <property type="match status" value="1"/>
</dbReference>
<gene>
    <name evidence="7" type="ORF">PBV87_12865</name>
</gene>
<dbReference type="NCBIfam" id="NF045542">
    <property type="entry name" value="Clp_rel_HeadMat"/>
    <property type="match status" value="1"/>
</dbReference>
<evidence type="ECO:0000256" key="4">
    <source>
        <dbReference type="ARBA" id="ARBA00022801"/>
    </source>
</evidence>